<name>A0A1I3GLV1_9PLAN</name>
<gene>
    <name evidence="6" type="ORF">SAMN05421753_10742</name>
</gene>
<dbReference type="Pfam" id="PF00072">
    <property type="entry name" value="Response_reg"/>
    <property type="match status" value="1"/>
</dbReference>
<dbReference type="InterPro" id="IPR016032">
    <property type="entry name" value="Sig_transdc_resp-reg_C-effctor"/>
</dbReference>
<proteinExistence type="predicted"/>
<dbReference type="STRING" id="1576369.SAMN05421753_10742"/>
<protein>
    <submittedName>
        <fullName evidence="6">DNA-binding response regulator, NarL/FixJ family, contains REC and HTH domains</fullName>
    </submittedName>
</protein>
<dbReference type="CDD" id="cd06170">
    <property type="entry name" value="LuxR_C_like"/>
    <property type="match status" value="1"/>
</dbReference>
<dbReference type="SUPFAM" id="SSF52172">
    <property type="entry name" value="CheY-like"/>
    <property type="match status" value="1"/>
</dbReference>
<accession>A0A1I3GLV1</accession>
<dbReference type="PANTHER" id="PTHR43214">
    <property type="entry name" value="TWO-COMPONENT RESPONSE REGULATOR"/>
    <property type="match status" value="1"/>
</dbReference>
<dbReference type="InterPro" id="IPR039420">
    <property type="entry name" value="WalR-like"/>
</dbReference>
<keyword evidence="1 3" id="KW-0597">Phosphoprotein</keyword>
<dbReference type="InterPro" id="IPR000792">
    <property type="entry name" value="Tscrpt_reg_LuxR_C"/>
</dbReference>
<feature type="modified residue" description="4-aspartylphosphate" evidence="3">
    <location>
        <position position="73"/>
    </location>
</feature>
<dbReference type="GO" id="GO:0000160">
    <property type="term" value="P:phosphorelay signal transduction system"/>
    <property type="evidence" value="ECO:0007669"/>
    <property type="project" value="InterPro"/>
</dbReference>
<evidence type="ECO:0000256" key="1">
    <source>
        <dbReference type="ARBA" id="ARBA00022553"/>
    </source>
</evidence>
<dbReference type="SMART" id="SM00448">
    <property type="entry name" value="REC"/>
    <property type="match status" value="1"/>
</dbReference>
<evidence type="ECO:0000259" key="4">
    <source>
        <dbReference type="PROSITE" id="PS50043"/>
    </source>
</evidence>
<dbReference type="RefSeq" id="WP_092049817.1">
    <property type="nucleotide sequence ID" value="NZ_FOQD01000007.1"/>
</dbReference>
<dbReference type="PANTHER" id="PTHR43214:SF42">
    <property type="entry name" value="TRANSCRIPTIONAL REGULATORY PROTEIN DESR"/>
    <property type="match status" value="1"/>
</dbReference>
<dbReference type="PROSITE" id="PS50043">
    <property type="entry name" value="HTH_LUXR_2"/>
    <property type="match status" value="1"/>
</dbReference>
<organism evidence="6 7">
    <name type="scientific">Planctomicrobium piriforme</name>
    <dbReference type="NCBI Taxonomy" id="1576369"/>
    <lineage>
        <taxon>Bacteria</taxon>
        <taxon>Pseudomonadati</taxon>
        <taxon>Planctomycetota</taxon>
        <taxon>Planctomycetia</taxon>
        <taxon>Planctomycetales</taxon>
        <taxon>Planctomycetaceae</taxon>
        <taxon>Planctomicrobium</taxon>
    </lineage>
</organism>
<keyword evidence="7" id="KW-1185">Reference proteome</keyword>
<dbReference type="SMART" id="SM00421">
    <property type="entry name" value="HTH_LUXR"/>
    <property type="match status" value="1"/>
</dbReference>
<evidence type="ECO:0000256" key="3">
    <source>
        <dbReference type="PROSITE-ProRule" id="PRU00169"/>
    </source>
</evidence>
<dbReference type="Pfam" id="PF00196">
    <property type="entry name" value="GerE"/>
    <property type="match status" value="1"/>
</dbReference>
<dbReference type="InterPro" id="IPR058245">
    <property type="entry name" value="NreC/VraR/RcsB-like_REC"/>
</dbReference>
<dbReference type="Gene3D" id="3.40.50.2300">
    <property type="match status" value="1"/>
</dbReference>
<dbReference type="PRINTS" id="PR00038">
    <property type="entry name" value="HTHLUXR"/>
</dbReference>
<dbReference type="InterPro" id="IPR001789">
    <property type="entry name" value="Sig_transdc_resp-reg_receiver"/>
</dbReference>
<dbReference type="EMBL" id="FOQD01000007">
    <property type="protein sequence ID" value="SFI24232.1"/>
    <property type="molecule type" value="Genomic_DNA"/>
</dbReference>
<dbReference type="AlphaFoldDB" id="A0A1I3GLV1"/>
<evidence type="ECO:0000313" key="7">
    <source>
        <dbReference type="Proteomes" id="UP000199518"/>
    </source>
</evidence>
<feature type="domain" description="HTH luxR-type" evidence="4">
    <location>
        <begin position="160"/>
        <end position="225"/>
    </location>
</feature>
<feature type="domain" description="Response regulatory" evidence="5">
    <location>
        <begin position="22"/>
        <end position="138"/>
    </location>
</feature>
<sequence>MSDSLGDQSRTDRVPPGAAGIRVVIVDDHRLVAESLARMLGIADDLHVVGIANNGTEAVEMARSAVPDLILMDIQLPDRSGFDIAADITRRMKFVKVLFLTGSVAELHIEMTLKSKASGLLRKNVSTAFLIEAIRRVMTGEQVFDFDTAQIVKRNADGETATRLGALSLRRLEVARRLALGQSIKDIAEQLHLSEKAVDSHKYRIMKQLDVHDRVELALLAVREGLVQP</sequence>
<evidence type="ECO:0000313" key="6">
    <source>
        <dbReference type="EMBL" id="SFI24232.1"/>
    </source>
</evidence>
<evidence type="ECO:0000259" key="5">
    <source>
        <dbReference type="PROSITE" id="PS50110"/>
    </source>
</evidence>
<dbReference type="CDD" id="cd17535">
    <property type="entry name" value="REC_NarL-like"/>
    <property type="match status" value="1"/>
</dbReference>
<reference evidence="7" key="1">
    <citation type="submission" date="2016-10" db="EMBL/GenBank/DDBJ databases">
        <authorList>
            <person name="Varghese N."/>
            <person name="Submissions S."/>
        </authorList>
    </citation>
    <scope>NUCLEOTIDE SEQUENCE [LARGE SCALE GENOMIC DNA]</scope>
    <source>
        <strain evidence="7">DSM 26348</strain>
    </source>
</reference>
<dbReference type="InterPro" id="IPR011006">
    <property type="entry name" value="CheY-like_superfamily"/>
</dbReference>
<evidence type="ECO:0000256" key="2">
    <source>
        <dbReference type="ARBA" id="ARBA00023125"/>
    </source>
</evidence>
<keyword evidence="2 6" id="KW-0238">DNA-binding</keyword>
<dbReference type="PROSITE" id="PS50110">
    <property type="entry name" value="RESPONSE_REGULATORY"/>
    <property type="match status" value="1"/>
</dbReference>
<dbReference type="Proteomes" id="UP000199518">
    <property type="component" value="Unassembled WGS sequence"/>
</dbReference>
<dbReference type="SUPFAM" id="SSF46894">
    <property type="entry name" value="C-terminal effector domain of the bipartite response regulators"/>
    <property type="match status" value="1"/>
</dbReference>
<dbReference type="OrthoDB" id="275810at2"/>
<dbReference type="GO" id="GO:0006355">
    <property type="term" value="P:regulation of DNA-templated transcription"/>
    <property type="evidence" value="ECO:0007669"/>
    <property type="project" value="InterPro"/>
</dbReference>
<dbReference type="GO" id="GO:0003677">
    <property type="term" value="F:DNA binding"/>
    <property type="evidence" value="ECO:0007669"/>
    <property type="project" value="UniProtKB-KW"/>
</dbReference>